<name>A0AAD4NHM1_9BILA</name>
<reference evidence="4" key="1">
    <citation type="submission" date="2022-01" db="EMBL/GenBank/DDBJ databases">
        <title>Genome Sequence Resource for Two Populations of Ditylenchus destructor, the Migratory Endoparasitic Phytonematode.</title>
        <authorList>
            <person name="Zhang H."/>
            <person name="Lin R."/>
            <person name="Xie B."/>
        </authorList>
    </citation>
    <scope>NUCLEOTIDE SEQUENCE</scope>
    <source>
        <strain evidence="4">BazhouSP</strain>
    </source>
</reference>
<evidence type="ECO:0000256" key="2">
    <source>
        <dbReference type="SAM" id="SignalP"/>
    </source>
</evidence>
<evidence type="ECO:0000313" key="4">
    <source>
        <dbReference type="EMBL" id="KAI1725875.1"/>
    </source>
</evidence>
<feature type="domain" description="Lipocalin" evidence="3">
    <location>
        <begin position="373"/>
        <end position="538"/>
    </location>
</feature>
<comment type="caution">
    <text evidence="4">The sequence shown here is derived from an EMBL/GenBank/DDBJ whole genome shotgun (WGS) entry which is preliminary data.</text>
</comment>
<dbReference type="InterPro" id="IPR056868">
    <property type="entry name" value="Lipocalin_dom_nem"/>
</dbReference>
<dbReference type="Proteomes" id="UP001201812">
    <property type="component" value="Unassembled WGS sequence"/>
</dbReference>
<gene>
    <name evidence="4" type="ORF">DdX_02560</name>
</gene>
<evidence type="ECO:0000256" key="1">
    <source>
        <dbReference type="SAM" id="MobiDB-lite"/>
    </source>
</evidence>
<keyword evidence="5" id="KW-1185">Reference proteome</keyword>
<dbReference type="SUPFAM" id="SSF50814">
    <property type="entry name" value="Lipocalins"/>
    <property type="match status" value="1"/>
</dbReference>
<dbReference type="Pfam" id="PF24976">
    <property type="entry name" value="Lipocalin_10"/>
    <property type="match status" value="1"/>
</dbReference>
<proteinExistence type="predicted"/>
<organism evidence="4 5">
    <name type="scientific">Ditylenchus destructor</name>
    <dbReference type="NCBI Taxonomy" id="166010"/>
    <lineage>
        <taxon>Eukaryota</taxon>
        <taxon>Metazoa</taxon>
        <taxon>Ecdysozoa</taxon>
        <taxon>Nematoda</taxon>
        <taxon>Chromadorea</taxon>
        <taxon>Rhabditida</taxon>
        <taxon>Tylenchina</taxon>
        <taxon>Tylenchomorpha</taxon>
        <taxon>Sphaerularioidea</taxon>
        <taxon>Anguinidae</taxon>
        <taxon>Anguininae</taxon>
        <taxon>Ditylenchus</taxon>
    </lineage>
</organism>
<evidence type="ECO:0000313" key="5">
    <source>
        <dbReference type="Proteomes" id="UP001201812"/>
    </source>
</evidence>
<feature type="chain" id="PRO_5041926739" evidence="2">
    <location>
        <begin position="18"/>
        <end position="548"/>
    </location>
</feature>
<dbReference type="PANTHER" id="PTHR37437">
    <property type="entry name" value="LIPOCALIN-RELATED PROTEIN-RELATED"/>
    <property type="match status" value="1"/>
</dbReference>
<protein>
    <submittedName>
        <fullName evidence="4">LiPocalin-Related protein</fullName>
    </submittedName>
</protein>
<dbReference type="AlphaFoldDB" id="A0AAD4NHM1"/>
<feature type="region of interest" description="Disordered" evidence="1">
    <location>
        <begin position="178"/>
        <end position="207"/>
    </location>
</feature>
<dbReference type="Gene3D" id="2.40.128.20">
    <property type="match status" value="1"/>
</dbReference>
<feature type="signal peptide" evidence="2">
    <location>
        <begin position="1"/>
        <end position="17"/>
    </location>
</feature>
<dbReference type="InterPro" id="IPR012674">
    <property type="entry name" value="Calycin"/>
</dbReference>
<dbReference type="PANTHER" id="PTHR37437:SF4">
    <property type="entry name" value="LIPOCALIN-RELATED PROTEIN"/>
    <property type="match status" value="1"/>
</dbReference>
<keyword evidence="2" id="KW-0732">Signal</keyword>
<dbReference type="EMBL" id="JAKKPZ010000002">
    <property type="protein sequence ID" value="KAI1725875.1"/>
    <property type="molecule type" value="Genomic_DNA"/>
</dbReference>
<accession>A0AAD4NHM1</accession>
<evidence type="ECO:0000259" key="3">
    <source>
        <dbReference type="Pfam" id="PF24976"/>
    </source>
</evidence>
<sequence length="548" mass="61726">MQSSFLLLLFHIALIHATLEHLPPPLPEYTLNLGDFAGFAPRTLSESQLPVYPASSNAFDSALPKPTVPSPYVDYFTMNKATEELIRGLLGPGMLPPSPFVTETTPASYTENLLETTTEPIYYDYWTTTPKDQLVDFMEKSIDAILSKDYTKQWRRPSLPYYLLEEDGLIEHRQKDEKNVTGEAQLDEVEGSGSNDEGIIRHPGQSRHSSIEGISRVMPHVPKVPLDFQAAAERHRQTNSPSALIPKFVTMTRPEVPEGGFGPLLWTNSKNIRRHPGAAPKTANEFQYGSKPTYRQGFMSSVLDFLGIQSNGPASQPSELDRALTEWILQHAPTTKNTAQRSMKKESAYNLVQKFVSQSVQPLCNPQPTVTGNFNVKAFMGQWYQVMYSPLMSTTSCSMMAYSMLTESDAPYGVGSVFQTLEYSSPRLDQGLHVRHALSSGYAMVTRQGQILYRKSNTPEDIIVHVIHVDENLNNNGQYEYAILAVNCNYPLYVIARDPQIFKQKYERIVNEILRNRGLVNEMSRFLNILSPIDFGYCVFSPTFFDMS</sequence>